<name>A0ABW6NE95_9NOCA</name>
<dbReference type="EMBL" id="JBIALX010000003">
    <property type="protein sequence ID" value="MFF0453319.1"/>
    <property type="molecule type" value="Genomic_DNA"/>
</dbReference>
<protein>
    <submittedName>
        <fullName evidence="2">Lipid droplet-associated protein</fullName>
    </submittedName>
</protein>
<dbReference type="RefSeq" id="WP_387250170.1">
    <property type="nucleotide sequence ID" value="NZ_JBIALX010000003.1"/>
</dbReference>
<accession>A0ABW6NE95</accession>
<evidence type="ECO:0000313" key="3">
    <source>
        <dbReference type="Proteomes" id="UP001601521"/>
    </source>
</evidence>
<gene>
    <name evidence="2" type="ORF">ACFYTH_08110</name>
</gene>
<dbReference type="NCBIfam" id="NF033649">
    <property type="entry name" value="LipDrop_Rv1109c"/>
    <property type="match status" value="1"/>
</dbReference>
<dbReference type="InterPro" id="IPR047728">
    <property type="entry name" value="LipDrop-assoc"/>
</dbReference>
<dbReference type="Proteomes" id="UP001601521">
    <property type="component" value="Unassembled WGS sequence"/>
</dbReference>
<feature type="compositionally biased region" description="Low complexity" evidence="1">
    <location>
        <begin position="123"/>
        <end position="132"/>
    </location>
</feature>
<feature type="region of interest" description="Disordered" evidence="1">
    <location>
        <begin position="114"/>
        <end position="202"/>
    </location>
</feature>
<proteinExistence type="predicted"/>
<evidence type="ECO:0000313" key="2">
    <source>
        <dbReference type="EMBL" id="MFF0453319.1"/>
    </source>
</evidence>
<organism evidence="2 3">
    <name type="scientific">Nocardia africana</name>
    <dbReference type="NCBI Taxonomy" id="134964"/>
    <lineage>
        <taxon>Bacteria</taxon>
        <taxon>Bacillati</taxon>
        <taxon>Actinomycetota</taxon>
        <taxon>Actinomycetes</taxon>
        <taxon>Mycobacteriales</taxon>
        <taxon>Nocardiaceae</taxon>
        <taxon>Nocardia</taxon>
    </lineage>
</organism>
<feature type="compositionally biased region" description="Low complexity" evidence="1">
    <location>
        <begin position="146"/>
        <end position="162"/>
    </location>
</feature>
<sequence>MFRPPYLARVAAGAAVYALEETRRLPTVAIHLPITAISQLLQTSMHLQQFVTSLALKGDEVFDRLANRPVEQPEWATFDEDLDDEQPFGSGDFGARSDSDVAARLSRFDLFAESDPAAGVPEPTTSITPSTTNGYAASHTAESDTPEAATAETDTAETTAADVVEPGTNSTESTGEDTDSPGTSNPGTSNPGTAASAPAEPRGVVEPEVVGRYDYPNMTLAQLRARLRVLSVGELAELLAYEQQTLDRAPFVTMLTNRIATVQAK</sequence>
<reference evidence="2 3" key="1">
    <citation type="submission" date="2024-10" db="EMBL/GenBank/DDBJ databases">
        <title>The Natural Products Discovery Center: Release of the First 8490 Sequenced Strains for Exploring Actinobacteria Biosynthetic Diversity.</title>
        <authorList>
            <person name="Kalkreuter E."/>
            <person name="Kautsar S.A."/>
            <person name="Yang D."/>
            <person name="Bader C.D."/>
            <person name="Teijaro C.N."/>
            <person name="Fluegel L."/>
            <person name="Davis C.M."/>
            <person name="Simpson J.R."/>
            <person name="Lauterbach L."/>
            <person name="Steele A.D."/>
            <person name="Gui C."/>
            <person name="Meng S."/>
            <person name="Li G."/>
            <person name="Viehrig K."/>
            <person name="Ye F."/>
            <person name="Su P."/>
            <person name="Kiefer A.F."/>
            <person name="Nichols A."/>
            <person name="Cepeda A.J."/>
            <person name="Yan W."/>
            <person name="Fan B."/>
            <person name="Jiang Y."/>
            <person name="Adhikari A."/>
            <person name="Zheng C.-J."/>
            <person name="Schuster L."/>
            <person name="Cowan T.M."/>
            <person name="Smanski M.J."/>
            <person name="Chevrette M.G."/>
            <person name="De Carvalho L.P.S."/>
            <person name="Shen B."/>
        </authorList>
    </citation>
    <scope>NUCLEOTIDE SEQUENCE [LARGE SCALE GENOMIC DNA]</scope>
    <source>
        <strain evidence="2 3">NPDC004550</strain>
    </source>
</reference>
<comment type="caution">
    <text evidence="2">The sequence shown here is derived from an EMBL/GenBank/DDBJ whole genome shotgun (WGS) entry which is preliminary data.</text>
</comment>
<feature type="compositionally biased region" description="Polar residues" evidence="1">
    <location>
        <begin position="180"/>
        <end position="193"/>
    </location>
</feature>
<evidence type="ECO:0000256" key="1">
    <source>
        <dbReference type="SAM" id="MobiDB-lite"/>
    </source>
</evidence>
<keyword evidence="3" id="KW-1185">Reference proteome</keyword>